<feature type="chain" id="PRO_5036210166" evidence="2">
    <location>
        <begin position="21"/>
        <end position="386"/>
    </location>
</feature>
<proteinExistence type="predicted"/>
<feature type="signal peptide" evidence="2">
    <location>
        <begin position="1"/>
        <end position="20"/>
    </location>
</feature>
<dbReference type="EMBL" id="CAJPEX010001398">
    <property type="protein sequence ID" value="CAG0919034.1"/>
    <property type="molecule type" value="Genomic_DNA"/>
</dbReference>
<feature type="region of interest" description="Disordered" evidence="1">
    <location>
        <begin position="293"/>
        <end position="386"/>
    </location>
</feature>
<feature type="compositionally biased region" description="Low complexity" evidence="1">
    <location>
        <begin position="312"/>
        <end position="322"/>
    </location>
</feature>
<dbReference type="EMBL" id="OA883435">
    <property type="protein sequence ID" value="CAD7278882.1"/>
    <property type="molecule type" value="Genomic_DNA"/>
</dbReference>
<evidence type="ECO:0000256" key="1">
    <source>
        <dbReference type="SAM" id="MobiDB-lite"/>
    </source>
</evidence>
<keyword evidence="4" id="KW-1185">Reference proteome</keyword>
<organism evidence="3">
    <name type="scientific">Notodromas monacha</name>
    <dbReference type="NCBI Taxonomy" id="399045"/>
    <lineage>
        <taxon>Eukaryota</taxon>
        <taxon>Metazoa</taxon>
        <taxon>Ecdysozoa</taxon>
        <taxon>Arthropoda</taxon>
        <taxon>Crustacea</taxon>
        <taxon>Oligostraca</taxon>
        <taxon>Ostracoda</taxon>
        <taxon>Podocopa</taxon>
        <taxon>Podocopida</taxon>
        <taxon>Cypridocopina</taxon>
        <taxon>Cypridoidea</taxon>
        <taxon>Cyprididae</taxon>
        <taxon>Notodromas</taxon>
    </lineage>
</organism>
<reference evidence="3" key="1">
    <citation type="submission" date="2020-11" db="EMBL/GenBank/DDBJ databases">
        <authorList>
            <person name="Tran Van P."/>
        </authorList>
    </citation>
    <scope>NUCLEOTIDE SEQUENCE</scope>
</reference>
<evidence type="ECO:0000313" key="3">
    <source>
        <dbReference type="EMBL" id="CAD7278882.1"/>
    </source>
</evidence>
<evidence type="ECO:0000313" key="4">
    <source>
        <dbReference type="Proteomes" id="UP000678499"/>
    </source>
</evidence>
<evidence type="ECO:0000256" key="2">
    <source>
        <dbReference type="SAM" id="SignalP"/>
    </source>
</evidence>
<gene>
    <name evidence="3" type="ORF">NMOB1V02_LOCUS6576</name>
</gene>
<dbReference type="AlphaFoldDB" id="A0A7R9BNZ9"/>
<sequence length="386" mass="43237">MERFCLIVVFSGIFLGFAAAEEAKQSANYSIAGLPMLKNKHLNIRPGHVVYTMSSTEEGKLLAILQPYVTMLEAVLEQYFKSDADAAVLFRLLGTLGRHVIVKGDVAEVRPALVKESVSFMREYNKFARWLSDHYNDASLLPVADIMNRVFASRFGKRMKIIETEMKRLGQQDAWDELMKVWNTVNASDTEKLFAMSTEELRSLDKFLDKTKTLAMEHKSFELLYQTQVVESLADLARSMTARIQPSLGASPATKFRRNHLQPQLAGLFGQADVTTTDAGIMTTKTVDLSACTCSKSPEDRDAREAVDEAEANSTTSTSTASPKPKRKRHDQQSSKSTQKKEQNTKKKRSENSSASEESDKGKNKSKSKKDENNKSKKEEKNRGKA</sequence>
<dbReference type="Proteomes" id="UP000678499">
    <property type="component" value="Unassembled WGS sequence"/>
</dbReference>
<keyword evidence="2" id="KW-0732">Signal</keyword>
<accession>A0A7R9BNZ9</accession>
<name>A0A7R9BNZ9_9CRUS</name>
<feature type="compositionally biased region" description="Basic and acidic residues" evidence="1">
    <location>
        <begin position="358"/>
        <end position="386"/>
    </location>
</feature>
<feature type="compositionally biased region" description="Basic and acidic residues" evidence="1">
    <location>
        <begin position="297"/>
        <end position="307"/>
    </location>
</feature>
<protein>
    <submittedName>
        <fullName evidence="3">Uncharacterized protein</fullName>
    </submittedName>
</protein>